<proteinExistence type="predicted"/>
<reference evidence="1 2" key="1">
    <citation type="submission" date="2019-11" db="EMBL/GenBank/DDBJ databases">
        <title>Comparative genomics of hydrocarbon-degrading Desulfosarcina strains.</title>
        <authorList>
            <person name="Watanabe M."/>
            <person name="Kojima H."/>
            <person name="Fukui M."/>
        </authorList>
    </citation>
    <scope>NUCLEOTIDE SEQUENCE [LARGE SCALE GENOMIC DNA]</scope>
    <source>
        <strain evidence="1 2">28bB2T</strain>
    </source>
</reference>
<dbReference type="AlphaFoldDB" id="A0A5K7ZHM3"/>
<dbReference type="Proteomes" id="UP000425960">
    <property type="component" value="Chromosome"/>
</dbReference>
<evidence type="ECO:0000313" key="2">
    <source>
        <dbReference type="Proteomes" id="UP000425960"/>
    </source>
</evidence>
<evidence type="ECO:0000313" key="1">
    <source>
        <dbReference type="EMBL" id="BBO79765.1"/>
    </source>
</evidence>
<protein>
    <submittedName>
        <fullName evidence="1">Uncharacterized protein</fullName>
    </submittedName>
</protein>
<organism evidence="1 2">
    <name type="scientific">Desulfosarcina ovata subsp. sediminis</name>
    <dbReference type="NCBI Taxonomy" id="885957"/>
    <lineage>
        <taxon>Bacteria</taxon>
        <taxon>Pseudomonadati</taxon>
        <taxon>Thermodesulfobacteriota</taxon>
        <taxon>Desulfobacteria</taxon>
        <taxon>Desulfobacterales</taxon>
        <taxon>Desulfosarcinaceae</taxon>
        <taxon>Desulfosarcina</taxon>
    </lineage>
</organism>
<name>A0A5K7ZHM3_9BACT</name>
<dbReference type="KEGG" id="dov:DSCO28_03310"/>
<accession>A0A5K7ZHM3</accession>
<dbReference type="EMBL" id="AP021876">
    <property type="protein sequence ID" value="BBO79765.1"/>
    <property type="molecule type" value="Genomic_DNA"/>
</dbReference>
<gene>
    <name evidence="1" type="ORF">DSCO28_03310</name>
</gene>
<sequence length="83" mass="9079">MDTKPDGLKIPVTNPALFVEQLTIDLLHAVIVNPAITILSKANIPYAGRHAATLMRIMMDFKHYGILSGPAEICRDAYPFAEG</sequence>
<dbReference type="RefSeq" id="WP_155320875.1">
    <property type="nucleotide sequence ID" value="NZ_AP021876.1"/>
</dbReference>